<accession>A0A256FSB9</accession>
<proteinExistence type="predicted"/>
<reference evidence="1 2" key="1">
    <citation type="submission" date="2017-07" db="EMBL/GenBank/DDBJ databases">
        <title>Phylogenetic study on the rhizospheric bacterium Ochrobactrum sp. A44.</title>
        <authorList>
            <person name="Krzyzanowska D.M."/>
            <person name="Ossowicki A."/>
            <person name="Rajewska M."/>
            <person name="Maciag T."/>
            <person name="Kaczynski Z."/>
            <person name="Czerwicka M."/>
            <person name="Jafra S."/>
        </authorList>
    </citation>
    <scope>NUCLEOTIDE SEQUENCE [LARGE SCALE GENOMIC DNA]</scope>
    <source>
        <strain evidence="1 2">DSM 7216</strain>
    </source>
</reference>
<dbReference type="InterPro" id="IPR027417">
    <property type="entry name" value="P-loop_NTPase"/>
</dbReference>
<organism evidence="1 2">
    <name type="scientific">Brucella thiophenivorans</name>
    <dbReference type="NCBI Taxonomy" id="571255"/>
    <lineage>
        <taxon>Bacteria</taxon>
        <taxon>Pseudomonadati</taxon>
        <taxon>Pseudomonadota</taxon>
        <taxon>Alphaproteobacteria</taxon>
        <taxon>Hyphomicrobiales</taxon>
        <taxon>Brucellaceae</taxon>
        <taxon>Brucella/Ochrobactrum group</taxon>
        <taxon>Brucella</taxon>
    </lineage>
</organism>
<evidence type="ECO:0000313" key="2">
    <source>
        <dbReference type="Proteomes" id="UP000215590"/>
    </source>
</evidence>
<dbReference type="RefSeq" id="WP_094507483.1">
    <property type="nucleotide sequence ID" value="NZ_JBHEEK010000023.1"/>
</dbReference>
<dbReference type="SUPFAM" id="SSF52540">
    <property type="entry name" value="P-loop containing nucleoside triphosphate hydrolases"/>
    <property type="match status" value="1"/>
</dbReference>
<dbReference type="Proteomes" id="UP000215590">
    <property type="component" value="Unassembled WGS sequence"/>
</dbReference>
<dbReference type="AlphaFoldDB" id="A0A256FSB9"/>
<dbReference type="OrthoDB" id="7229084at2"/>
<dbReference type="Gene3D" id="3.40.50.300">
    <property type="entry name" value="P-loop containing nucleotide triphosphate hydrolases"/>
    <property type="match status" value="1"/>
</dbReference>
<comment type="caution">
    <text evidence="1">The sequence shown here is derived from an EMBL/GenBank/DDBJ whole genome shotgun (WGS) entry which is preliminary data.</text>
</comment>
<protein>
    <submittedName>
        <fullName evidence="1">AAA-like domain protein</fullName>
    </submittedName>
</protein>
<sequence length="1011" mass="112622">MAFVRDTLKGLAYFLSGSVLRKSLASYCRLATVDGDNVLIADDGSLVSVFRLEGCRSIKGAAELSEAVSQLRLSLASQFSERGFTLQFWFGHLPDVGKAEIEQILSGVGAVARSAELDIGDLLEERQKRIPEKLSGERAYIVLWSRPSMLSREEAKSSSVAVAEAAAQFPPANTAQMPIPPLAALITRHEAFVESLLRETKRSDIDIEILNVRDALAEIKGVLNPEFLAVKNQWQAILPSDHIRAMMPDTETQMAGKDFSNLLWPSLTSQIMSENGTLLHDKAFEFGSKVYSGFDIVLGPEQVVNFNDLISRVLDQRRKISWRVSMLIDSGGFQGQAFKDQYVKLFSFTGRITNDRIKRAFERARQINGDGETIVRWRCSFAAWCDAGDEKQLLSDVATLRQTVSGWGNCQTDALVGDPVECIMSSSMGLNPSSTAPAASAYLSDALALAPLARPSSPWRKGAILFRSNDGKLWPYNPGSSRQLGWVDIIVGQPGTGKSVLSNSMNLSIALSPQVGRTSSGAGLLPRISIIDIGPSSEGFINLLKEALPPSRKHEVMHVRLQNREEYAVNPFDLQLGLRKPFAFELEYLVNLVCLCCTADDRASPYDGISALARSAIMEAYEYYSDEMNPKRYSPTDSIDVDTALKELGFERDRNTTWYEVVDYLFSKQKYHEATLAQRFAVPVMADLVSMSNRETVKEPFREMRVESTDESVVVAFQRMITAACRDFPLLSRPTRFSVANARIVAFDLEAVTSNTGAHAHRQSAVMYMLGRHTITTDFWLHEDDLKDVNISDDVRAYHQQRVSDNKQMQKRICYDEYHRTGGLAFFRKQVQNDNRVGRKTGVQQAYASQLIEDFDKETQELANNFFFCNVPTESSIQALGNTYNLSETVKSALRGLHGPIAGQGAPFVAMMKLKTGRYIQYLINDIGPIESWALSTTQEDTALRTILYKTFGPKQARRVLARRFPNGSASELVDTRKAESEANGIAVDDDAKNNIIRKIADEIIRDFRDA</sequence>
<name>A0A256FSB9_9HYPH</name>
<keyword evidence="2" id="KW-1185">Reference proteome</keyword>
<dbReference type="EMBL" id="NNRJ01000031">
    <property type="protein sequence ID" value="OYR17606.1"/>
    <property type="molecule type" value="Genomic_DNA"/>
</dbReference>
<gene>
    <name evidence="1" type="ORF">CEV31_4333</name>
</gene>
<evidence type="ECO:0000313" key="1">
    <source>
        <dbReference type="EMBL" id="OYR17606.1"/>
    </source>
</evidence>